<feature type="region of interest" description="Disordered" evidence="4">
    <location>
        <begin position="428"/>
        <end position="463"/>
    </location>
</feature>
<evidence type="ECO:0000259" key="7">
    <source>
        <dbReference type="PROSITE" id="PS50158"/>
    </source>
</evidence>
<sequence>MRKKYEGNARVKRSILQALRKEFETFEMKTSEKVCDYFSRVMSVANKMRVHGECMVDVTIVGKILHSLTDKFNYIVCSIKESKDIYQLSIDELQSLLIVHEQKFHKHDGEEQALKITHEDRSGGRGRGRGSYRGRGRGRGRQTFDKSLVECYNCHKLGHFQYECPSWGKKANFAELDEKEAILLMSNFADKGGKVWQGGGGRNPTPEAPHLVLTTSDIESLRPKSPMKNQQQLQQQQSASISLTTANSTNSRRPSGNSPQNHNAFGLNQEASSSNPSTPAPSASPLEGFKGREGVNMASDDRSKIHFFFFFKTLEKNRRNPAMETKVGAVSPPSYDDFEPLCSWRREDGCDTLILHLPEFKREQLKVYISNHGVLKIKGERAVDRTKWSRFCKKIRISKDYNANEIHANFDDGRLYIVIPKKITSVTNQDQPTSVKQSEENQKPKLESNQAQVIEKSSSDRSGSVISKSEMEFSATRLRCGKEAMNVAVVVVVAVLVAVVAYTTYRYRFSHDGINLSYPFD</sequence>
<feature type="domain" description="SHSP" evidence="6">
    <location>
        <begin position="332"/>
        <end position="436"/>
    </location>
</feature>
<feature type="domain" description="CCHC-type" evidence="7">
    <location>
        <begin position="151"/>
        <end position="166"/>
    </location>
</feature>
<organism evidence="8 9">
    <name type="scientific">Nyssa sinensis</name>
    <dbReference type="NCBI Taxonomy" id="561372"/>
    <lineage>
        <taxon>Eukaryota</taxon>
        <taxon>Viridiplantae</taxon>
        <taxon>Streptophyta</taxon>
        <taxon>Embryophyta</taxon>
        <taxon>Tracheophyta</taxon>
        <taxon>Spermatophyta</taxon>
        <taxon>Magnoliopsida</taxon>
        <taxon>eudicotyledons</taxon>
        <taxon>Gunneridae</taxon>
        <taxon>Pentapetalae</taxon>
        <taxon>asterids</taxon>
        <taxon>Cornales</taxon>
        <taxon>Nyssaceae</taxon>
        <taxon>Nyssa</taxon>
    </lineage>
</organism>
<dbReference type="Proteomes" id="UP000325577">
    <property type="component" value="Linkage Group LG8"/>
</dbReference>
<dbReference type="EMBL" id="CM018051">
    <property type="protein sequence ID" value="KAA8516880.1"/>
    <property type="molecule type" value="Genomic_DNA"/>
</dbReference>
<evidence type="ECO:0000256" key="5">
    <source>
        <dbReference type="SAM" id="Phobius"/>
    </source>
</evidence>
<evidence type="ECO:0000256" key="3">
    <source>
        <dbReference type="RuleBase" id="RU003616"/>
    </source>
</evidence>
<feature type="region of interest" description="Disordered" evidence="4">
    <location>
        <begin position="118"/>
        <end position="140"/>
    </location>
</feature>
<dbReference type="AlphaFoldDB" id="A0A5J4ZEE3"/>
<feature type="transmembrane region" description="Helical" evidence="5">
    <location>
        <begin position="484"/>
        <end position="505"/>
    </location>
</feature>
<dbReference type="GO" id="GO:0036396">
    <property type="term" value="C:RNA N6-methyladenosine methyltransferase complex"/>
    <property type="evidence" value="ECO:0007669"/>
    <property type="project" value="TreeGrafter"/>
</dbReference>
<feature type="compositionally biased region" description="Polar residues" evidence="4">
    <location>
        <begin position="447"/>
        <end position="463"/>
    </location>
</feature>
<dbReference type="Gene3D" id="4.10.60.10">
    <property type="entry name" value="Zinc finger, CCHC-type"/>
    <property type="match status" value="1"/>
</dbReference>
<dbReference type="SUPFAM" id="SSF57756">
    <property type="entry name" value="Retrovirus zinc finger-like domains"/>
    <property type="match status" value="1"/>
</dbReference>
<dbReference type="CDD" id="cd06464">
    <property type="entry name" value="ACD_sHsps-like"/>
    <property type="match status" value="1"/>
</dbReference>
<protein>
    <recommendedName>
        <fullName evidence="10">CCHC-type domain-containing protein</fullName>
    </recommendedName>
</protein>
<evidence type="ECO:0000256" key="2">
    <source>
        <dbReference type="PROSITE-ProRule" id="PRU00285"/>
    </source>
</evidence>
<evidence type="ECO:0000256" key="1">
    <source>
        <dbReference type="PROSITE-ProRule" id="PRU00047"/>
    </source>
</evidence>
<dbReference type="PANTHER" id="PTHR13107">
    <property type="entry name" value="N6-ADENOSINE-METHYLTRANSFERASE NON-CATALYTIC SUBUNIT"/>
    <property type="match status" value="1"/>
</dbReference>
<proteinExistence type="inferred from homology"/>
<dbReference type="PROSITE" id="PS50158">
    <property type="entry name" value="ZF_CCHC"/>
    <property type="match status" value="1"/>
</dbReference>
<feature type="region of interest" description="Disordered" evidence="4">
    <location>
        <begin position="222"/>
        <end position="295"/>
    </location>
</feature>
<feature type="compositionally biased region" description="Polar residues" evidence="4">
    <location>
        <begin position="238"/>
        <end position="263"/>
    </location>
</feature>
<dbReference type="InterPro" id="IPR002068">
    <property type="entry name" value="A-crystallin/Hsp20_dom"/>
</dbReference>
<name>A0A5J4ZEE3_9ASTE</name>
<dbReference type="Pfam" id="PF00098">
    <property type="entry name" value="zf-CCHC"/>
    <property type="match status" value="1"/>
</dbReference>
<dbReference type="InterPro" id="IPR008978">
    <property type="entry name" value="HSP20-like_chaperone"/>
</dbReference>
<dbReference type="SMART" id="SM00343">
    <property type="entry name" value="ZnF_C2HC"/>
    <property type="match status" value="1"/>
</dbReference>
<keyword evidence="1" id="KW-0862">Zinc</keyword>
<dbReference type="InterPro" id="IPR036875">
    <property type="entry name" value="Znf_CCHC_sf"/>
</dbReference>
<evidence type="ECO:0000313" key="8">
    <source>
        <dbReference type="EMBL" id="KAA8516880.1"/>
    </source>
</evidence>
<comment type="similarity">
    <text evidence="2 3">Belongs to the small heat shock protein (HSP20) family.</text>
</comment>
<dbReference type="Gene3D" id="2.60.40.790">
    <property type="match status" value="1"/>
</dbReference>
<dbReference type="Pfam" id="PF14223">
    <property type="entry name" value="Retrotran_gag_2"/>
    <property type="match status" value="1"/>
</dbReference>
<accession>A0A5J4ZEE3</accession>
<keyword evidence="1" id="KW-0863">Zinc-finger</keyword>
<dbReference type="InterPro" id="IPR045123">
    <property type="entry name" value="METTL14-like"/>
</dbReference>
<keyword evidence="5" id="KW-0812">Transmembrane</keyword>
<dbReference type="PANTHER" id="PTHR13107:SF0">
    <property type="entry name" value="N6-ADENOSINE-METHYLTRANSFERASE NON-CATALYTIC SUBUNIT"/>
    <property type="match status" value="1"/>
</dbReference>
<feature type="compositionally biased region" description="Low complexity" evidence="4">
    <location>
        <begin position="271"/>
        <end position="285"/>
    </location>
</feature>
<gene>
    <name evidence="8" type="ORF">F0562_017302</name>
</gene>
<dbReference type="PROSITE" id="PS01031">
    <property type="entry name" value="SHSP"/>
    <property type="match status" value="1"/>
</dbReference>
<reference evidence="8 9" key="1">
    <citation type="submission" date="2019-09" db="EMBL/GenBank/DDBJ databases">
        <title>A chromosome-level genome assembly of the Chinese tupelo Nyssa sinensis.</title>
        <authorList>
            <person name="Yang X."/>
            <person name="Kang M."/>
            <person name="Yang Y."/>
            <person name="Xiong H."/>
            <person name="Wang M."/>
            <person name="Zhang Z."/>
            <person name="Wang Z."/>
            <person name="Wu H."/>
            <person name="Ma T."/>
            <person name="Liu J."/>
            <person name="Xi Z."/>
        </authorList>
    </citation>
    <scope>NUCLEOTIDE SEQUENCE [LARGE SCALE GENOMIC DNA]</scope>
    <source>
        <strain evidence="8">J267</strain>
        <tissue evidence="8">Leaf</tissue>
    </source>
</reference>
<dbReference type="SUPFAM" id="SSF49764">
    <property type="entry name" value="HSP20-like chaperones"/>
    <property type="match status" value="1"/>
</dbReference>
<dbReference type="Pfam" id="PF00011">
    <property type="entry name" value="HSP20"/>
    <property type="match status" value="1"/>
</dbReference>
<evidence type="ECO:0000313" key="9">
    <source>
        <dbReference type="Proteomes" id="UP000325577"/>
    </source>
</evidence>
<keyword evidence="9" id="KW-1185">Reference proteome</keyword>
<dbReference type="OrthoDB" id="2013098at2759"/>
<keyword evidence="1" id="KW-0479">Metal-binding</keyword>
<feature type="compositionally biased region" description="Basic residues" evidence="4">
    <location>
        <begin position="124"/>
        <end position="140"/>
    </location>
</feature>
<evidence type="ECO:0000256" key="4">
    <source>
        <dbReference type="SAM" id="MobiDB-lite"/>
    </source>
</evidence>
<dbReference type="GO" id="GO:0003729">
    <property type="term" value="F:mRNA binding"/>
    <property type="evidence" value="ECO:0007669"/>
    <property type="project" value="TreeGrafter"/>
</dbReference>
<keyword evidence="5" id="KW-0472">Membrane</keyword>
<dbReference type="InterPro" id="IPR001878">
    <property type="entry name" value="Znf_CCHC"/>
</dbReference>
<keyword evidence="5" id="KW-1133">Transmembrane helix</keyword>
<dbReference type="GO" id="GO:0008270">
    <property type="term" value="F:zinc ion binding"/>
    <property type="evidence" value="ECO:0007669"/>
    <property type="project" value="UniProtKB-KW"/>
</dbReference>
<feature type="compositionally biased region" description="Basic and acidic residues" evidence="4">
    <location>
        <begin position="437"/>
        <end position="446"/>
    </location>
</feature>
<dbReference type="GO" id="GO:0005634">
    <property type="term" value="C:nucleus"/>
    <property type="evidence" value="ECO:0007669"/>
    <property type="project" value="TreeGrafter"/>
</dbReference>
<evidence type="ECO:0008006" key="10">
    <source>
        <dbReference type="Google" id="ProtNLM"/>
    </source>
</evidence>
<evidence type="ECO:0000259" key="6">
    <source>
        <dbReference type="PROSITE" id="PS01031"/>
    </source>
</evidence>